<protein>
    <recommendedName>
        <fullName evidence="1">NAD-dependent epimerase/dehydratase domain-containing protein</fullName>
    </recommendedName>
</protein>
<gene>
    <name evidence="2" type="ORF">N7509_012569</name>
</gene>
<feature type="domain" description="NAD-dependent epimerase/dehydratase" evidence="1">
    <location>
        <begin position="5"/>
        <end position="84"/>
    </location>
</feature>
<proteinExistence type="predicted"/>
<dbReference type="EMBL" id="JAPZBU010000011">
    <property type="protein sequence ID" value="KAJ5379450.1"/>
    <property type="molecule type" value="Genomic_DNA"/>
</dbReference>
<accession>A0A9W9VHB5</accession>
<dbReference type="PANTHER" id="PTHR48079:SF6">
    <property type="entry name" value="NAD(P)-BINDING DOMAIN-CONTAINING PROTEIN-RELATED"/>
    <property type="match status" value="1"/>
</dbReference>
<dbReference type="OrthoDB" id="10262413at2759"/>
<dbReference type="InterPro" id="IPR051783">
    <property type="entry name" value="NAD(P)-dependent_oxidoreduct"/>
</dbReference>
<evidence type="ECO:0000313" key="2">
    <source>
        <dbReference type="EMBL" id="KAJ5379450.1"/>
    </source>
</evidence>
<reference evidence="2" key="2">
    <citation type="journal article" date="2023" name="IMA Fungus">
        <title>Comparative genomic study of the Penicillium genus elucidates a diverse pangenome and 15 lateral gene transfer events.</title>
        <authorList>
            <person name="Petersen C."/>
            <person name="Sorensen T."/>
            <person name="Nielsen M.R."/>
            <person name="Sondergaard T.E."/>
            <person name="Sorensen J.L."/>
            <person name="Fitzpatrick D.A."/>
            <person name="Frisvad J.C."/>
            <person name="Nielsen K.L."/>
        </authorList>
    </citation>
    <scope>NUCLEOTIDE SEQUENCE</scope>
    <source>
        <strain evidence="2">IBT 29677</strain>
    </source>
</reference>
<dbReference type="GO" id="GO:0005737">
    <property type="term" value="C:cytoplasm"/>
    <property type="evidence" value="ECO:0007669"/>
    <property type="project" value="TreeGrafter"/>
</dbReference>
<dbReference type="Proteomes" id="UP001147747">
    <property type="component" value="Unassembled WGS sequence"/>
</dbReference>
<evidence type="ECO:0000259" key="1">
    <source>
        <dbReference type="Pfam" id="PF01370"/>
    </source>
</evidence>
<dbReference type="AlphaFoldDB" id="A0A9W9VHB5"/>
<dbReference type="SUPFAM" id="SSF51735">
    <property type="entry name" value="NAD(P)-binding Rossmann-fold domains"/>
    <property type="match status" value="1"/>
</dbReference>
<evidence type="ECO:0000313" key="3">
    <source>
        <dbReference type="Proteomes" id="UP001147747"/>
    </source>
</evidence>
<dbReference type="GO" id="GO:0004029">
    <property type="term" value="F:aldehyde dehydrogenase (NAD+) activity"/>
    <property type="evidence" value="ECO:0007669"/>
    <property type="project" value="TreeGrafter"/>
</dbReference>
<keyword evidence="3" id="KW-1185">Reference proteome</keyword>
<organism evidence="2 3">
    <name type="scientific">Penicillium cosmopolitanum</name>
    <dbReference type="NCBI Taxonomy" id="1131564"/>
    <lineage>
        <taxon>Eukaryota</taxon>
        <taxon>Fungi</taxon>
        <taxon>Dikarya</taxon>
        <taxon>Ascomycota</taxon>
        <taxon>Pezizomycotina</taxon>
        <taxon>Eurotiomycetes</taxon>
        <taxon>Eurotiomycetidae</taxon>
        <taxon>Eurotiales</taxon>
        <taxon>Aspergillaceae</taxon>
        <taxon>Penicillium</taxon>
    </lineage>
</organism>
<dbReference type="InterPro" id="IPR036291">
    <property type="entry name" value="NAD(P)-bd_dom_sf"/>
</dbReference>
<dbReference type="InterPro" id="IPR001509">
    <property type="entry name" value="Epimerase_deHydtase"/>
</dbReference>
<dbReference type="GeneID" id="81376186"/>
<dbReference type="RefSeq" id="XP_056483236.1">
    <property type="nucleotide sequence ID" value="XM_056637206.1"/>
</dbReference>
<reference evidence="2" key="1">
    <citation type="submission" date="2022-12" db="EMBL/GenBank/DDBJ databases">
        <authorList>
            <person name="Petersen C."/>
        </authorList>
    </citation>
    <scope>NUCLEOTIDE SEQUENCE</scope>
    <source>
        <strain evidence="2">IBT 29677</strain>
    </source>
</reference>
<name>A0A9W9VHB5_9EURO</name>
<dbReference type="Pfam" id="PF01370">
    <property type="entry name" value="Epimerase"/>
    <property type="match status" value="1"/>
</dbReference>
<dbReference type="PANTHER" id="PTHR48079">
    <property type="entry name" value="PROTEIN YEEZ"/>
    <property type="match status" value="1"/>
</dbReference>
<sequence length="256" mass="27826">MPLNVLVTGASGYIGGSIVAEILSLKRGGSLETLSIHAAVRSLEQAHSLTKLDVSVVQLNLSDETAVTDYLLSNDIDLVINNATSIDSQIASSLISGLKNQREATGKEVFFIQTTGLSAFDENTNWPFGEVKDTDNVFDLERQSRDTYVVREVDTFVIEQTKKAGVTGFLIYPPNASLTGEKDATLAHVSDVAKFYGQLIEAIFLGKELPVGENGHYFLVSHVVSWWDIMDRLAANLHARGLVTTASTKHVELKAS</sequence>
<comment type="caution">
    <text evidence="2">The sequence shown here is derived from an EMBL/GenBank/DDBJ whole genome shotgun (WGS) entry which is preliminary data.</text>
</comment>
<dbReference type="Gene3D" id="3.40.50.720">
    <property type="entry name" value="NAD(P)-binding Rossmann-like Domain"/>
    <property type="match status" value="1"/>
</dbReference>